<dbReference type="InterPro" id="IPR043429">
    <property type="entry name" value="ArtM/GltK/GlnP/TcyL/YhdX-like"/>
</dbReference>
<keyword evidence="2 8" id="KW-0813">Transport</keyword>
<dbReference type="PROSITE" id="PS50928">
    <property type="entry name" value="ABC_TM1"/>
    <property type="match status" value="1"/>
</dbReference>
<reference evidence="12" key="1">
    <citation type="submission" date="2016-06" db="EMBL/GenBank/DDBJ databases">
        <authorList>
            <person name="Varghese N."/>
            <person name="Submissions Spin"/>
        </authorList>
    </citation>
    <scope>NUCLEOTIDE SEQUENCE [LARGE SCALE GENOMIC DNA]</scope>
    <source>
        <strain evidence="12">DSM 43817</strain>
    </source>
</reference>
<feature type="transmembrane region" description="Helical" evidence="8">
    <location>
        <begin position="112"/>
        <end position="132"/>
    </location>
</feature>
<name>A0A1C6S0I7_9ACTN</name>
<dbReference type="AlphaFoldDB" id="A0A1C6S0I7"/>
<dbReference type="GO" id="GO:0006865">
    <property type="term" value="P:amino acid transport"/>
    <property type="evidence" value="ECO:0007669"/>
    <property type="project" value="UniProtKB-KW"/>
</dbReference>
<organism evidence="11 12">
    <name type="scientific">Micromonospora pallida</name>
    <dbReference type="NCBI Taxonomy" id="145854"/>
    <lineage>
        <taxon>Bacteria</taxon>
        <taxon>Bacillati</taxon>
        <taxon>Actinomycetota</taxon>
        <taxon>Actinomycetes</taxon>
        <taxon>Micromonosporales</taxon>
        <taxon>Micromonosporaceae</taxon>
        <taxon>Micromonospora</taxon>
    </lineage>
</organism>
<gene>
    <name evidence="11" type="ORF">GA0074692_1476</name>
</gene>
<dbReference type="Pfam" id="PF00528">
    <property type="entry name" value="BPD_transp_1"/>
    <property type="match status" value="1"/>
</dbReference>
<dbReference type="RefSeq" id="WP_091640673.1">
    <property type="nucleotide sequence ID" value="NZ_FMHW01000002.1"/>
</dbReference>
<protein>
    <submittedName>
        <fullName evidence="11">Polar amino acid transport system permease protein</fullName>
    </submittedName>
</protein>
<comment type="subcellular location">
    <subcellularLocation>
        <location evidence="1 8">Cell membrane</location>
        <topology evidence="1 8">Multi-pass membrane protein</topology>
    </subcellularLocation>
</comment>
<dbReference type="GO" id="GO:0043190">
    <property type="term" value="C:ATP-binding cassette (ABC) transporter complex"/>
    <property type="evidence" value="ECO:0007669"/>
    <property type="project" value="InterPro"/>
</dbReference>
<evidence type="ECO:0000256" key="5">
    <source>
        <dbReference type="ARBA" id="ARBA00022970"/>
    </source>
</evidence>
<dbReference type="OrthoDB" id="92598at2"/>
<dbReference type="STRING" id="145854.GA0074692_1476"/>
<feature type="transmembrane region" description="Helical" evidence="8">
    <location>
        <begin position="74"/>
        <end position="100"/>
    </location>
</feature>
<evidence type="ECO:0000259" key="10">
    <source>
        <dbReference type="PROSITE" id="PS50928"/>
    </source>
</evidence>
<dbReference type="GO" id="GO:0022857">
    <property type="term" value="F:transmembrane transporter activity"/>
    <property type="evidence" value="ECO:0007669"/>
    <property type="project" value="InterPro"/>
</dbReference>
<evidence type="ECO:0000313" key="12">
    <source>
        <dbReference type="Proteomes" id="UP000198959"/>
    </source>
</evidence>
<evidence type="ECO:0000256" key="4">
    <source>
        <dbReference type="ARBA" id="ARBA00022692"/>
    </source>
</evidence>
<keyword evidence="7 8" id="KW-0472">Membrane</keyword>
<feature type="transmembrane region" description="Helical" evidence="8">
    <location>
        <begin position="33"/>
        <end position="53"/>
    </location>
</feature>
<dbReference type="InterPro" id="IPR010065">
    <property type="entry name" value="AA_ABC_transptr_permease_3TM"/>
</dbReference>
<dbReference type="EMBL" id="FMHW01000002">
    <property type="protein sequence ID" value="SCL22882.1"/>
    <property type="molecule type" value="Genomic_DNA"/>
</dbReference>
<dbReference type="InterPro" id="IPR035906">
    <property type="entry name" value="MetI-like_sf"/>
</dbReference>
<dbReference type="CDD" id="cd06261">
    <property type="entry name" value="TM_PBP2"/>
    <property type="match status" value="1"/>
</dbReference>
<dbReference type="Gene3D" id="1.10.3720.10">
    <property type="entry name" value="MetI-like"/>
    <property type="match status" value="1"/>
</dbReference>
<keyword evidence="4 8" id="KW-0812">Transmembrane</keyword>
<dbReference type="NCBIfam" id="TIGR01726">
    <property type="entry name" value="HEQRo_perm_3TM"/>
    <property type="match status" value="1"/>
</dbReference>
<evidence type="ECO:0000256" key="8">
    <source>
        <dbReference type="RuleBase" id="RU363032"/>
    </source>
</evidence>
<dbReference type="Proteomes" id="UP000198959">
    <property type="component" value="Unassembled WGS sequence"/>
</dbReference>
<sequence length="315" mass="34061">MSAVDVSLDRGPGPTVDGPRADTPVLTGRPHPWRWVAGLVALALFGAGVHSLARNPAMDWHVAGEYFLSEQVLRGLWLTLWLTAAVTGLGFLGGIVVAAMRLSSNPVLAAIGWAYVWFFRSVPVLVQLLFWFNIGYLYPTLSLGVPGGPTLFSANSTELVSATTAAMLGLTLHEAAHAGEIVRGGILAVDHGQLEAGVALGLRRSRIFRRVVLPQAMRSIVPATGNLLIGTLKGTSMVSVIAVNDLLYSVQYIYNRTYEVVPLLAVATAWYLVVTSLLSVAQYYVERHFARGAQRSLPPTPLRRLSALLPLWRKS</sequence>
<feature type="transmembrane region" description="Helical" evidence="8">
    <location>
        <begin position="263"/>
        <end position="285"/>
    </location>
</feature>
<keyword evidence="12" id="KW-1185">Reference proteome</keyword>
<feature type="transmembrane region" description="Helical" evidence="8">
    <location>
        <begin position="219"/>
        <end position="243"/>
    </location>
</feature>
<evidence type="ECO:0000256" key="2">
    <source>
        <dbReference type="ARBA" id="ARBA00022448"/>
    </source>
</evidence>
<comment type="similarity">
    <text evidence="8">Belongs to the binding-protein-dependent transport system permease family.</text>
</comment>
<feature type="domain" description="ABC transmembrane type-1" evidence="10">
    <location>
        <begin position="76"/>
        <end position="279"/>
    </location>
</feature>
<dbReference type="SUPFAM" id="SSF161098">
    <property type="entry name" value="MetI-like"/>
    <property type="match status" value="1"/>
</dbReference>
<keyword evidence="6 8" id="KW-1133">Transmembrane helix</keyword>
<evidence type="ECO:0000256" key="6">
    <source>
        <dbReference type="ARBA" id="ARBA00022989"/>
    </source>
</evidence>
<evidence type="ECO:0000313" key="11">
    <source>
        <dbReference type="EMBL" id="SCL22882.1"/>
    </source>
</evidence>
<evidence type="ECO:0000256" key="9">
    <source>
        <dbReference type="SAM" id="MobiDB-lite"/>
    </source>
</evidence>
<evidence type="ECO:0000256" key="1">
    <source>
        <dbReference type="ARBA" id="ARBA00004651"/>
    </source>
</evidence>
<dbReference type="PANTHER" id="PTHR30614:SF0">
    <property type="entry name" value="L-CYSTINE TRANSPORT SYSTEM PERMEASE PROTEIN TCYL"/>
    <property type="match status" value="1"/>
</dbReference>
<keyword evidence="3" id="KW-1003">Cell membrane</keyword>
<accession>A0A1C6S0I7</accession>
<feature type="region of interest" description="Disordered" evidence="9">
    <location>
        <begin position="1"/>
        <end position="23"/>
    </location>
</feature>
<evidence type="ECO:0000256" key="3">
    <source>
        <dbReference type="ARBA" id="ARBA00022475"/>
    </source>
</evidence>
<evidence type="ECO:0000256" key="7">
    <source>
        <dbReference type="ARBA" id="ARBA00023136"/>
    </source>
</evidence>
<dbReference type="InterPro" id="IPR000515">
    <property type="entry name" value="MetI-like"/>
</dbReference>
<proteinExistence type="inferred from homology"/>
<dbReference type="PANTHER" id="PTHR30614">
    <property type="entry name" value="MEMBRANE COMPONENT OF AMINO ACID ABC TRANSPORTER"/>
    <property type="match status" value="1"/>
</dbReference>
<keyword evidence="5" id="KW-0029">Amino-acid transport</keyword>